<protein>
    <recommendedName>
        <fullName evidence="3">SWIM-type domain-containing protein</fullName>
    </recommendedName>
</protein>
<organism evidence="4 5">
    <name type="scientific">Oedothorax gibbosus</name>
    <dbReference type="NCBI Taxonomy" id="931172"/>
    <lineage>
        <taxon>Eukaryota</taxon>
        <taxon>Metazoa</taxon>
        <taxon>Ecdysozoa</taxon>
        <taxon>Arthropoda</taxon>
        <taxon>Chelicerata</taxon>
        <taxon>Arachnida</taxon>
        <taxon>Araneae</taxon>
        <taxon>Araneomorphae</taxon>
        <taxon>Entelegynae</taxon>
        <taxon>Araneoidea</taxon>
        <taxon>Linyphiidae</taxon>
        <taxon>Erigoninae</taxon>
        <taxon>Oedothorax</taxon>
    </lineage>
</organism>
<evidence type="ECO:0000256" key="2">
    <source>
        <dbReference type="SAM" id="MobiDB-lite"/>
    </source>
</evidence>
<dbReference type="GO" id="GO:0008270">
    <property type="term" value="F:zinc ion binding"/>
    <property type="evidence" value="ECO:0007669"/>
    <property type="project" value="UniProtKB-KW"/>
</dbReference>
<dbReference type="InterPro" id="IPR018289">
    <property type="entry name" value="MULE_transposase_dom"/>
</dbReference>
<comment type="caution">
    <text evidence="4">The sequence shown here is derived from an EMBL/GenBank/DDBJ whole genome shotgun (WGS) entry which is preliminary data.</text>
</comment>
<dbReference type="EMBL" id="JAFNEN010001131">
    <property type="protein sequence ID" value="KAG8174843.1"/>
    <property type="molecule type" value="Genomic_DNA"/>
</dbReference>
<dbReference type="InterPro" id="IPR007527">
    <property type="entry name" value="Znf_SWIM"/>
</dbReference>
<dbReference type="PANTHER" id="PTHR35385">
    <property type="entry name" value="PROTEIN B, PUTATIVE-RELATED-RELATED"/>
    <property type="match status" value="1"/>
</dbReference>
<dbReference type="PANTHER" id="PTHR35385:SF2">
    <property type="entry name" value="PROTEIN B, PUTATIVE-RELATED"/>
    <property type="match status" value="1"/>
</dbReference>
<gene>
    <name evidence="4" type="ORF">JTE90_010878</name>
</gene>
<keyword evidence="5" id="KW-1185">Reference proteome</keyword>
<sequence length="742" mass="84505">MELPKSFINQLVSKSENVLNIRSNVKNIEDINKWVKEYGDITNTQWNARTSKPNGKQFACLKKFVCHHSSFMKVSPEENKKGHSKNCDCTAKIDLKEGLVGQITIYNNHNHTLNTAESLKFLPATATEEVFIEYFNDGMTVAEACKFHLSTLQMKEDYNEMEMANNRLNPINKTVYHWHNKWRLMNLGPRSGIGLIEKLKEKIETYGEKGITVKFRDNPFAVVILTPLMKRAHELQSAGEIAFVDTTSSCDADNHAITFILTPSTAGAVPLGIIITRGQTEQAYEQGFELLKNVAGSIAFNGKGSPLIFITDNSQAEINALRKTWPTSINLLCIFHIGQAVWRWLWDSNNNIPKDSRQILMSLFQSILHSSCPSTAQEAFLNLQGYVGTYLPTYPQWNAYVNGYWEFKEMWCLGYRNEKVRGHHTNNFTEVCVRIFKDNVLCRVKAYNMITLIDFSVTVLEQYYQRRLLEFANSRDAGPRLFLQSVRKSALDAKHPISKKDIEKIEAVDHQFVVKSTTDNYIVDVLSACCSCPAGMYGKFCKHQFAISYFFNVYGQNFPAVTTRDRYEIARLALGEKVPPMEFYQPFRGETEDLVLVEQKMQTPHLIIPTNEMEDSPTSCEEECNRKEELKKEFLMEMSKILDKFDCSIPALEKGLSRLTRIKTEGQCETMLHTIGSNVPLRRKAGATIKVQPTSIARRSATVTRGSKRLPSGRPVSASSSKKRKHNLSYNVKLNQPNAKKH</sequence>
<evidence type="ECO:0000313" key="4">
    <source>
        <dbReference type="EMBL" id="KAG8174843.1"/>
    </source>
</evidence>
<evidence type="ECO:0000313" key="5">
    <source>
        <dbReference type="Proteomes" id="UP000827092"/>
    </source>
</evidence>
<feature type="domain" description="SWIM-type" evidence="3">
    <location>
        <begin position="521"/>
        <end position="552"/>
    </location>
</feature>
<feature type="compositionally biased region" description="Polar residues" evidence="2">
    <location>
        <begin position="728"/>
        <end position="742"/>
    </location>
</feature>
<evidence type="ECO:0000259" key="3">
    <source>
        <dbReference type="PROSITE" id="PS50966"/>
    </source>
</evidence>
<feature type="region of interest" description="Disordered" evidence="2">
    <location>
        <begin position="699"/>
        <end position="742"/>
    </location>
</feature>
<keyword evidence="1" id="KW-0479">Metal-binding</keyword>
<dbReference type="PROSITE" id="PS50966">
    <property type="entry name" value="ZF_SWIM"/>
    <property type="match status" value="1"/>
</dbReference>
<keyword evidence="1" id="KW-0862">Zinc</keyword>
<dbReference type="AlphaFoldDB" id="A0AAV6TTE1"/>
<dbReference type="Pfam" id="PF10551">
    <property type="entry name" value="MULE"/>
    <property type="match status" value="1"/>
</dbReference>
<keyword evidence="1" id="KW-0863">Zinc-finger</keyword>
<reference evidence="4 5" key="1">
    <citation type="journal article" date="2022" name="Nat. Ecol. Evol.">
        <title>A masculinizing supergene underlies an exaggerated male reproductive morph in a spider.</title>
        <authorList>
            <person name="Hendrickx F."/>
            <person name="De Corte Z."/>
            <person name="Sonet G."/>
            <person name="Van Belleghem S.M."/>
            <person name="Kostlbacher S."/>
            <person name="Vangestel C."/>
        </authorList>
    </citation>
    <scope>NUCLEOTIDE SEQUENCE [LARGE SCALE GENOMIC DNA]</scope>
    <source>
        <strain evidence="4">W744_W776</strain>
    </source>
</reference>
<evidence type="ECO:0000256" key="1">
    <source>
        <dbReference type="PROSITE-ProRule" id="PRU00325"/>
    </source>
</evidence>
<dbReference type="Proteomes" id="UP000827092">
    <property type="component" value="Unassembled WGS sequence"/>
</dbReference>
<proteinExistence type="predicted"/>
<accession>A0AAV6TTE1</accession>
<name>A0AAV6TTE1_9ARAC</name>